<organism evidence="3 4">
    <name type="scientific">Pseudoxanthomonas winnipegensis</name>
    <dbReference type="NCBI Taxonomy" id="2480810"/>
    <lineage>
        <taxon>Bacteria</taxon>
        <taxon>Pseudomonadati</taxon>
        <taxon>Pseudomonadota</taxon>
        <taxon>Gammaproteobacteria</taxon>
        <taxon>Lysobacterales</taxon>
        <taxon>Lysobacteraceae</taxon>
        <taxon>Pseudoxanthomonas</taxon>
    </lineage>
</organism>
<feature type="region of interest" description="Disordered" evidence="1">
    <location>
        <begin position="61"/>
        <end position="157"/>
    </location>
</feature>
<comment type="caution">
    <text evidence="3">The sequence shown here is derived from an EMBL/GenBank/DDBJ whole genome shotgun (WGS) entry which is preliminary data.</text>
</comment>
<dbReference type="PANTHER" id="PTHR43252">
    <property type="entry name" value="TRANSCRIPTIONAL REGULATOR YQJI"/>
    <property type="match status" value="1"/>
</dbReference>
<keyword evidence="4" id="KW-1185">Reference proteome</keyword>
<evidence type="ECO:0000313" key="4">
    <source>
        <dbReference type="Proteomes" id="UP000293089"/>
    </source>
</evidence>
<dbReference type="Proteomes" id="UP000293089">
    <property type="component" value="Unassembled WGS sequence"/>
</dbReference>
<dbReference type="Gene3D" id="1.10.10.10">
    <property type="entry name" value="Winged helix-like DNA-binding domain superfamily/Winged helix DNA-binding domain"/>
    <property type="match status" value="1"/>
</dbReference>
<dbReference type="InterPro" id="IPR036390">
    <property type="entry name" value="WH_DNA-bd_sf"/>
</dbReference>
<proteinExistence type="predicted"/>
<feature type="compositionally biased region" description="Basic residues" evidence="1">
    <location>
        <begin position="135"/>
        <end position="145"/>
    </location>
</feature>
<evidence type="ECO:0000313" key="3">
    <source>
        <dbReference type="EMBL" id="TAA22782.1"/>
    </source>
</evidence>
<feature type="compositionally biased region" description="Low complexity" evidence="1">
    <location>
        <begin position="116"/>
        <end position="128"/>
    </location>
</feature>
<evidence type="ECO:0000256" key="1">
    <source>
        <dbReference type="SAM" id="MobiDB-lite"/>
    </source>
</evidence>
<dbReference type="InterPro" id="IPR005149">
    <property type="entry name" value="Tscrpt_reg_PadR_N"/>
</dbReference>
<gene>
    <name evidence="3" type="ORF">EA658_04200</name>
</gene>
<evidence type="ECO:0000259" key="2">
    <source>
        <dbReference type="Pfam" id="PF03551"/>
    </source>
</evidence>
<dbReference type="SUPFAM" id="SSF46785">
    <property type="entry name" value="Winged helix' DNA-binding domain"/>
    <property type="match status" value="1"/>
</dbReference>
<feature type="compositionally biased region" description="Basic and acidic residues" evidence="1">
    <location>
        <begin position="91"/>
        <end position="115"/>
    </location>
</feature>
<protein>
    <submittedName>
        <fullName evidence="3">PadR family transcriptional regulator</fullName>
    </submittedName>
</protein>
<dbReference type="EMBL" id="SHME01000001">
    <property type="protein sequence ID" value="TAA22782.1"/>
    <property type="molecule type" value="Genomic_DNA"/>
</dbReference>
<feature type="compositionally biased region" description="Basic and acidic residues" evidence="1">
    <location>
        <begin position="146"/>
        <end position="157"/>
    </location>
</feature>
<dbReference type="InterPro" id="IPR036388">
    <property type="entry name" value="WH-like_DNA-bd_sf"/>
</dbReference>
<accession>A0ABY1WJ86</accession>
<dbReference type="PANTHER" id="PTHR43252:SF7">
    <property type="entry name" value="TRANSCRIPTIONAL REGULATOR YQJI"/>
    <property type="match status" value="1"/>
</dbReference>
<sequence length="308" mass="33290">MAFLTRFRLGVVGKLAVVRISYDEEVSDVATAPQFDISFYLPSIYLLSVTGARGLSPRLPAAQAPALRPDIRRGARPGGIAMHPRSRHSGRIPDEDGLDRHAPREGRGRRGRDAAADLSDAGATASGADEARRERHERHERHGRRGERGDGPRSPRRLAHGDLRLLLLGLLEAQPRHGYELIQLIGEMFLGQYAPSAGAVYPALAQLQDDGLVVSSEDGARRLHALTDAGRAFAQTHAEALDHARLRTERSARSLVKAGLPAPVRSGMSGVKRALLAHHGHWTAESGEAIARILQQAAAQIAQVPRGD</sequence>
<feature type="domain" description="Transcription regulator PadR N-terminal" evidence="2">
    <location>
        <begin position="167"/>
        <end position="234"/>
    </location>
</feature>
<dbReference type="Pfam" id="PF03551">
    <property type="entry name" value="PadR"/>
    <property type="match status" value="1"/>
</dbReference>
<reference evidence="3 4" key="1">
    <citation type="submission" date="2019-02" db="EMBL/GenBank/DDBJ databases">
        <title>WGS of Pseudoxanthomonas species novum from clinical isolates.</title>
        <authorList>
            <person name="Bernier A.-M."/>
            <person name="Bernard K."/>
            <person name="Vachon A."/>
        </authorList>
    </citation>
    <scope>NUCLEOTIDE SEQUENCE [LARGE SCALE GENOMIC DNA]</scope>
    <source>
        <strain evidence="4">NML 170316</strain>
    </source>
</reference>
<name>A0ABY1WJ86_9GAMM</name>